<protein>
    <submittedName>
        <fullName evidence="1">Uncharacterized protein</fullName>
    </submittedName>
</protein>
<reference evidence="1" key="1">
    <citation type="journal article" date="2015" name="Nature">
        <title>Complex archaea that bridge the gap between prokaryotes and eukaryotes.</title>
        <authorList>
            <person name="Spang A."/>
            <person name="Saw J.H."/>
            <person name="Jorgensen S.L."/>
            <person name="Zaremba-Niedzwiedzka K."/>
            <person name="Martijn J."/>
            <person name="Lind A.E."/>
            <person name="van Eijk R."/>
            <person name="Schleper C."/>
            <person name="Guy L."/>
            <person name="Ettema T.J."/>
        </authorList>
    </citation>
    <scope>NUCLEOTIDE SEQUENCE</scope>
</reference>
<organism evidence="1">
    <name type="scientific">marine sediment metagenome</name>
    <dbReference type="NCBI Taxonomy" id="412755"/>
    <lineage>
        <taxon>unclassified sequences</taxon>
        <taxon>metagenomes</taxon>
        <taxon>ecological metagenomes</taxon>
    </lineage>
</organism>
<dbReference type="EMBL" id="LAZR01002080">
    <property type="protein sequence ID" value="KKN34856.1"/>
    <property type="molecule type" value="Genomic_DNA"/>
</dbReference>
<name>A0A0F9SD02_9ZZZZ</name>
<proteinExistence type="predicted"/>
<sequence length="82" mass="9624">MNLTPDNKSYMKVKDLIKTLEKHKDKKLAIHIWIEGVKADKILIDSPYIDGKVADGYYNLTFIISEEQLEEQDTKLKLWKDD</sequence>
<dbReference type="AlphaFoldDB" id="A0A0F9SD02"/>
<gene>
    <name evidence="1" type="ORF">LCGC14_0789600</name>
</gene>
<comment type="caution">
    <text evidence="1">The sequence shown here is derived from an EMBL/GenBank/DDBJ whole genome shotgun (WGS) entry which is preliminary data.</text>
</comment>
<accession>A0A0F9SD02</accession>
<evidence type="ECO:0000313" key="1">
    <source>
        <dbReference type="EMBL" id="KKN34856.1"/>
    </source>
</evidence>